<organism evidence="2 3">
    <name type="scientific">Motilimonas cestriensis</name>
    <dbReference type="NCBI Taxonomy" id="2742685"/>
    <lineage>
        <taxon>Bacteria</taxon>
        <taxon>Pseudomonadati</taxon>
        <taxon>Pseudomonadota</taxon>
        <taxon>Gammaproteobacteria</taxon>
        <taxon>Alteromonadales</taxon>
        <taxon>Alteromonadales genera incertae sedis</taxon>
        <taxon>Motilimonas</taxon>
    </lineage>
</organism>
<evidence type="ECO:0000313" key="2">
    <source>
        <dbReference type="EMBL" id="MCE2594120.1"/>
    </source>
</evidence>
<dbReference type="Proteomes" id="UP001201273">
    <property type="component" value="Unassembled WGS sequence"/>
</dbReference>
<protein>
    <submittedName>
        <fullName evidence="2">Uncharacterized protein</fullName>
    </submittedName>
</protein>
<comment type="caution">
    <text evidence="2">The sequence shown here is derived from an EMBL/GenBank/DDBJ whole genome shotgun (WGS) entry which is preliminary data.</text>
</comment>
<feature type="signal peptide" evidence="1">
    <location>
        <begin position="1"/>
        <end position="17"/>
    </location>
</feature>
<keyword evidence="3" id="KW-1185">Reference proteome</keyword>
<reference evidence="2 3" key="1">
    <citation type="journal article" date="2022" name="Environ. Microbiol. Rep.">
        <title>Eco-phylogenetic analyses reveal divergent evolution of vitamin B12 metabolism in the marine bacterial family 'Psychromonadaceae'.</title>
        <authorList>
            <person name="Jin X."/>
            <person name="Yang Y."/>
            <person name="Cao H."/>
            <person name="Gao B."/>
            <person name="Zhao Z."/>
        </authorList>
    </citation>
    <scope>NUCLEOTIDE SEQUENCE [LARGE SCALE GENOMIC DNA]</scope>
    <source>
        <strain evidence="2 3">MKS20</strain>
    </source>
</reference>
<dbReference type="RefSeq" id="WP_233051703.1">
    <property type="nucleotide sequence ID" value="NZ_JAIMJA010000004.1"/>
</dbReference>
<keyword evidence="1" id="KW-0732">Signal</keyword>
<evidence type="ECO:0000256" key="1">
    <source>
        <dbReference type="SAM" id="SignalP"/>
    </source>
</evidence>
<feature type="chain" id="PRO_5045915381" evidence="1">
    <location>
        <begin position="18"/>
        <end position="362"/>
    </location>
</feature>
<sequence length="362" mass="40624">MIKIITLLLLASANCFAGTFGYQSEDKEPSFAISADMVKFDEIEVYPDASKSQYQHLNELILCATNKALDECYPEKSDGVIKGYRGDDSFLLGLKSLSVDGYIKWGNKITYTVRYRSGRSDRTKKGLVSFNCSDDKCYPLNALSHCSYTGCSTSNWTVLATITSIYDDGTEIVDVNASKKLSSFSVLSEHNDISVHMDIEKLQSELPVALHYQDIFKTTTACLKDGACNEAEQIPRLLGQDYATHLYAVHKFDNDEHQFSGLLSAATVFDVFKRSDNCEAALSLEVLNAQVIVSKCQFGNEQFFLINQYKGDVFTYDYETEYVVYLMATKAFAGFVKNVLNVAQVPYKNNDFINEVPNLQYK</sequence>
<evidence type="ECO:0000313" key="3">
    <source>
        <dbReference type="Proteomes" id="UP001201273"/>
    </source>
</evidence>
<gene>
    <name evidence="2" type="ORF">K6Y31_04755</name>
</gene>
<proteinExistence type="predicted"/>
<dbReference type="EMBL" id="JAIMJA010000004">
    <property type="protein sequence ID" value="MCE2594120.1"/>
    <property type="molecule type" value="Genomic_DNA"/>
</dbReference>
<name>A0ABS8W769_9GAMM</name>
<accession>A0ABS8W769</accession>